<evidence type="ECO:0000313" key="3">
    <source>
        <dbReference type="EMBL" id="BBG26625.1"/>
    </source>
</evidence>
<accession>A0A510E297</accession>
<proteinExistence type="inferred from homology"/>
<dbReference type="KEGG" id="step:IC006_1166"/>
<dbReference type="NCBIfam" id="NF000684">
    <property type="entry name" value="PRK00034.3-4"/>
    <property type="match status" value="1"/>
</dbReference>
<dbReference type="HAMAP" id="MF_00122">
    <property type="entry name" value="GatC"/>
    <property type="match status" value="1"/>
</dbReference>
<comment type="catalytic activity">
    <reaction evidence="1">
        <text>L-glutamyl-tRNA(Gln) + L-glutamine + ATP + H2O = L-glutaminyl-tRNA(Gln) + L-glutamate + ADP + phosphate + H(+)</text>
        <dbReference type="Rhea" id="RHEA:17521"/>
        <dbReference type="Rhea" id="RHEA-COMP:9681"/>
        <dbReference type="Rhea" id="RHEA-COMP:9684"/>
        <dbReference type="ChEBI" id="CHEBI:15377"/>
        <dbReference type="ChEBI" id="CHEBI:15378"/>
        <dbReference type="ChEBI" id="CHEBI:29985"/>
        <dbReference type="ChEBI" id="CHEBI:30616"/>
        <dbReference type="ChEBI" id="CHEBI:43474"/>
        <dbReference type="ChEBI" id="CHEBI:58359"/>
        <dbReference type="ChEBI" id="CHEBI:78520"/>
        <dbReference type="ChEBI" id="CHEBI:78521"/>
        <dbReference type="ChEBI" id="CHEBI:456216"/>
    </reaction>
</comment>
<dbReference type="EMBL" id="AP018930">
    <property type="protein sequence ID" value="BBG26625.1"/>
    <property type="molecule type" value="Genomic_DNA"/>
</dbReference>
<dbReference type="GO" id="GO:0070681">
    <property type="term" value="P:glutaminyl-tRNAGln biosynthesis via transamidation"/>
    <property type="evidence" value="ECO:0007669"/>
    <property type="project" value="TreeGrafter"/>
</dbReference>
<accession>A0A510DUY7</accession>
<sequence length="97" mass="11262">MKIEVNDDLIGKLERLALITLNEEEKERVKKDVKQILEFFDKINEADLDNIEPLFHPLPTGKLRKDEPSKGLDRDEALKNVKRKENGYIVGPRTYGE</sequence>
<evidence type="ECO:0000313" key="4">
    <source>
        <dbReference type="Proteomes" id="UP000322983"/>
    </source>
</evidence>
<name>A0A510DUY7_9CREN</name>
<dbReference type="NCBIfam" id="TIGR00135">
    <property type="entry name" value="gatC"/>
    <property type="match status" value="1"/>
</dbReference>
<dbReference type="InterPro" id="IPR036113">
    <property type="entry name" value="Asp/Glu-ADT_sf_sub_c"/>
</dbReference>
<dbReference type="SUPFAM" id="SSF141000">
    <property type="entry name" value="Glu-tRNAGln amidotransferase C subunit"/>
    <property type="match status" value="1"/>
</dbReference>
<reference evidence="5" key="1">
    <citation type="submission" date="2018-09" db="EMBL/GenBank/DDBJ databases">
        <title>Complete Genome Sequencing of Sulfolobus sp. JCM 16834.</title>
        <authorList>
            <person name="Kato S."/>
            <person name="Itoh T."/>
            <person name="Ohkuma M."/>
        </authorList>
    </citation>
    <scope>NUCLEOTIDE SEQUENCE [LARGE SCALE GENOMIC DNA]</scope>
    <source>
        <strain evidence="5">IC-007</strain>
    </source>
</reference>
<dbReference type="STRING" id="1294262.GCA_001316085_01119"/>
<dbReference type="Proteomes" id="UP000325030">
    <property type="component" value="Chromosome"/>
</dbReference>
<keyword evidence="1" id="KW-0067">ATP-binding</keyword>
<evidence type="ECO:0000313" key="5">
    <source>
        <dbReference type="Proteomes" id="UP000325030"/>
    </source>
</evidence>
<dbReference type="EMBL" id="AP018929">
    <property type="protein sequence ID" value="BBG23870.1"/>
    <property type="molecule type" value="Genomic_DNA"/>
</dbReference>
<dbReference type="OrthoDB" id="35548at2157"/>
<dbReference type="GO" id="GO:0006450">
    <property type="term" value="P:regulation of translational fidelity"/>
    <property type="evidence" value="ECO:0007669"/>
    <property type="project" value="InterPro"/>
</dbReference>
<dbReference type="Gene3D" id="1.10.20.60">
    <property type="entry name" value="Glu-tRNAGln amidotransferase C subunit, N-terminal domain"/>
    <property type="match status" value="1"/>
</dbReference>
<dbReference type="InterPro" id="IPR003837">
    <property type="entry name" value="GatC"/>
</dbReference>
<dbReference type="GO" id="GO:0005524">
    <property type="term" value="F:ATP binding"/>
    <property type="evidence" value="ECO:0007669"/>
    <property type="project" value="UniProtKB-KW"/>
</dbReference>
<reference evidence="2 4" key="2">
    <citation type="journal article" date="2020" name="Int. J. Syst. Evol. Microbiol.">
        <title>Sulfuracidifex tepidarius gen. nov., sp. nov. and transfer of Sulfolobus metallicus Huber and Stetter 1992 to the genus Sulfuracidifex as Sulfuracidifex metallicus comb. nov.</title>
        <authorList>
            <person name="Itoh T."/>
            <person name="Miura T."/>
            <person name="Sakai H.D."/>
            <person name="Kato S."/>
            <person name="Ohkuma M."/>
            <person name="Takashina T."/>
        </authorList>
    </citation>
    <scope>NUCLEOTIDE SEQUENCE [LARGE SCALE GENOMIC DNA]</scope>
    <source>
        <strain evidence="2 4">IC-006</strain>
        <strain evidence="3">IC-007</strain>
    </source>
</reference>
<keyword evidence="1" id="KW-0648">Protein biosynthesis</keyword>
<evidence type="ECO:0000313" key="2">
    <source>
        <dbReference type="EMBL" id="BBG23870.1"/>
    </source>
</evidence>
<organism evidence="2 4">
    <name type="scientific">Sulfuracidifex tepidarius</name>
    <dbReference type="NCBI Taxonomy" id="1294262"/>
    <lineage>
        <taxon>Archaea</taxon>
        <taxon>Thermoproteota</taxon>
        <taxon>Thermoprotei</taxon>
        <taxon>Sulfolobales</taxon>
        <taxon>Sulfolobaceae</taxon>
        <taxon>Sulfuracidifex</taxon>
    </lineage>
</organism>
<gene>
    <name evidence="1" type="primary">gatC</name>
    <name evidence="2" type="ORF">IC006_1166</name>
    <name evidence="3" type="ORF">IC007_1141</name>
</gene>
<comment type="subunit">
    <text evidence="1">Heterotrimer of A, B and C subunits.</text>
</comment>
<dbReference type="PANTHER" id="PTHR15004:SF0">
    <property type="entry name" value="GLUTAMYL-TRNA(GLN) AMIDOTRANSFERASE SUBUNIT C, MITOCHONDRIAL"/>
    <property type="match status" value="1"/>
</dbReference>
<dbReference type="PANTHER" id="PTHR15004">
    <property type="entry name" value="GLUTAMYL-TRNA(GLN) AMIDOTRANSFERASE SUBUNIT C, MITOCHONDRIAL"/>
    <property type="match status" value="1"/>
</dbReference>
<protein>
    <recommendedName>
        <fullName evidence="1">Aspartyl/glutamyl-tRNA(Asn/Gln) amidotransferase subunit C</fullName>
        <shortName evidence="1">Asp/Glu-ADT subunit C</shortName>
        <ecNumber evidence="1">6.3.5.-</ecNumber>
    </recommendedName>
</protein>
<dbReference type="Proteomes" id="UP000322983">
    <property type="component" value="Chromosome"/>
</dbReference>
<dbReference type="GeneID" id="41717487"/>
<dbReference type="RefSeq" id="WP_054845550.1">
    <property type="nucleotide sequence ID" value="NZ_AP018929.1"/>
</dbReference>
<dbReference type="GO" id="GO:0006412">
    <property type="term" value="P:translation"/>
    <property type="evidence" value="ECO:0007669"/>
    <property type="project" value="UniProtKB-UniRule"/>
</dbReference>
<keyword evidence="1" id="KW-0436">Ligase</keyword>
<comment type="catalytic activity">
    <reaction evidence="1">
        <text>L-aspartyl-tRNA(Asn) + L-glutamine + ATP + H2O = L-asparaginyl-tRNA(Asn) + L-glutamate + ADP + phosphate + 2 H(+)</text>
        <dbReference type="Rhea" id="RHEA:14513"/>
        <dbReference type="Rhea" id="RHEA-COMP:9674"/>
        <dbReference type="Rhea" id="RHEA-COMP:9677"/>
        <dbReference type="ChEBI" id="CHEBI:15377"/>
        <dbReference type="ChEBI" id="CHEBI:15378"/>
        <dbReference type="ChEBI" id="CHEBI:29985"/>
        <dbReference type="ChEBI" id="CHEBI:30616"/>
        <dbReference type="ChEBI" id="CHEBI:43474"/>
        <dbReference type="ChEBI" id="CHEBI:58359"/>
        <dbReference type="ChEBI" id="CHEBI:78515"/>
        <dbReference type="ChEBI" id="CHEBI:78516"/>
        <dbReference type="ChEBI" id="CHEBI:456216"/>
    </reaction>
</comment>
<dbReference type="AlphaFoldDB" id="A0A510DUY7"/>
<evidence type="ECO:0000256" key="1">
    <source>
        <dbReference type="HAMAP-Rule" id="MF_00122"/>
    </source>
</evidence>
<dbReference type="EC" id="6.3.5.-" evidence="1"/>
<keyword evidence="4" id="KW-1185">Reference proteome</keyword>
<comment type="similarity">
    <text evidence="1">Belongs to the GatC family.</text>
</comment>
<keyword evidence="1" id="KW-0547">Nucleotide-binding</keyword>
<dbReference type="Pfam" id="PF02686">
    <property type="entry name" value="GatC"/>
    <property type="match status" value="1"/>
</dbReference>
<dbReference type="GO" id="GO:0050567">
    <property type="term" value="F:glutaminyl-tRNA synthase (glutamine-hydrolyzing) activity"/>
    <property type="evidence" value="ECO:0007669"/>
    <property type="project" value="UniProtKB-UniRule"/>
</dbReference>
<comment type="function">
    <text evidence="1">Allows the formation of correctly charged Asn-tRNA(Asn) or Gln-tRNA(Gln) through the transamidation of misacylated Asp-tRNA(Asn) or Glu-tRNA(Gln) in organisms which lack either or both of asparaginyl-tRNA or glutaminyl-tRNA synthetases. The reaction takes place in the presence of glutamine and ATP through an activated phospho-Asp-tRNA(Asn) or phospho-Glu-tRNA(Gln).</text>
</comment>